<feature type="transmembrane region" description="Helical" evidence="2">
    <location>
        <begin position="529"/>
        <end position="550"/>
    </location>
</feature>
<reference evidence="4 5" key="1">
    <citation type="submission" date="2024-10" db="EMBL/GenBank/DDBJ databases">
        <title>Updated reference genomes for cyclostephanoid diatoms.</title>
        <authorList>
            <person name="Roberts W.R."/>
            <person name="Alverson A.J."/>
        </authorList>
    </citation>
    <scope>NUCLEOTIDE SEQUENCE [LARGE SCALE GENOMIC DNA]</scope>
    <source>
        <strain evidence="4 5">AJA228-03</strain>
    </source>
</reference>
<keyword evidence="2" id="KW-0812">Transmembrane</keyword>
<dbReference type="CDD" id="cd00136">
    <property type="entry name" value="PDZ_canonical"/>
    <property type="match status" value="1"/>
</dbReference>
<evidence type="ECO:0000256" key="1">
    <source>
        <dbReference type="SAM" id="MobiDB-lite"/>
    </source>
</evidence>
<keyword evidence="2" id="KW-1133">Transmembrane helix</keyword>
<comment type="caution">
    <text evidence="4">The sequence shown here is derived from an EMBL/GenBank/DDBJ whole genome shotgun (WGS) entry which is preliminary data.</text>
</comment>
<evidence type="ECO:0000313" key="4">
    <source>
        <dbReference type="EMBL" id="KAL3812041.1"/>
    </source>
</evidence>
<dbReference type="InterPro" id="IPR036034">
    <property type="entry name" value="PDZ_sf"/>
</dbReference>
<dbReference type="SUPFAM" id="SSF50156">
    <property type="entry name" value="PDZ domain-like"/>
    <property type="match status" value="1"/>
</dbReference>
<feature type="compositionally biased region" description="Low complexity" evidence="1">
    <location>
        <begin position="331"/>
        <end position="340"/>
    </location>
</feature>
<keyword evidence="2" id="KW-0472">Membrane</keyword>
<feature type="compositionally biased region" description="Low complexity" evidence="1">
    <location>
        <begin position="282"/>
        <end position="301"/>
    </location>
</feature>
<evidence type="ECO:0000313" key="5">
    <source>
        <dbReference type="Proteomes" id="UP001530377"/>
    </source>
</evidence>
<organism evidence="4 5">
    <name type="scientific">Cyclostephanos tholiformis</name>
    <dbReference type="NCBI Taxonomy" id="382380"/>
    <lineage>
        <taxon>Eukaryota</taxon>
        <taxon>Sar</taxon>
        <taxon>Stramenopiles</taxon>
        <taxon>Ochrophyta</taxon>
        <taxon>Bacillariophyta</taxon>
        <taxon>Coscinodiscophyceae</taxon>
        <taxon>Thalassiosirophycidae</taxon>
        <taxon>Stephanodiscales</taxon>
        <taxon>Stephanodiscaceae</taxon>
        <taxon>Cyclostephanos</taxon>
    </lineage>
</organism>
<accession>A0ABD3RJU6</accession>
<evidence type="ECO:0000259" key="3">
    <source>
        <dbReference type="PROSITE" id="PS50106"/>
    </source>
</evidence>
<proteinExistence type="predicted"/>
<evidence type="ECO:0000256" key="2">
    <source>
        <dbReference type="SAM" id="Phobius"/>
    </source>
</evidence>
<name>A0ABD3RJU6_9STRA</name>
<protein>
    <recommendedName>
        <fullName evidence="3">PDZ domain-containing protein</fullName>
    </recommendedName>
</protein>
<sequence>MIKGSSAKLGCFIFFLVQISNDSFGEDSAFLFVAARPRPRLAQERRNSVVGEIVGELLDPYVPLDDDDDHIVFLDHNDYTNPTEYPTYQHITSWPVPIDTPAPFTPAPIDTPAPFTPVPIDTPAPFTPVPIDTPAPFTPGPIDTPALFTPVPIDTPAPITPAPIDTPAPFTPVPIDTPAPFTPSPVTPSPVKHSAPILTFTPMDTPSPFTPASIDNPASFAPAPMNTPAPFTTAMATPSPVETLSPIPPTPVETPSPFTPVPVETFVSITIVPMTSQPTPNDPMTSDPTTSEPTTNEPSTSKPATNEPTTSEHTTNEPTHERYEPTAVILAPTTAKPTTTQPSFKKSYRRSYHPVVTETPTTFSLSPSRSSLVFLSGTLKFALPLGHLSESQPVSGLRSGQLAVFAETTEVFLQREMTFYNSVSFSNFSVTVATQLLPREQLEDLSDELIHSFRQQESSLIIAANVIALANPAEAAIQFPFQVIIHEIFMKNRDQFYDMLFSSSEFEAYSQERGNSSMRSGGGTDNTGILGSLLTGTGILISLLVAFAVIRQHHNSQKHEDGADCDAPPSVSSKIALGELRVPRLDDSSFRDHLHQKNAAHVPIYSLPSKSVTASDEWSVCDEDDMRSHSRVTDSGDSLAASSFDLDKDVCPETDSILQSAHEEQNIPFQTTNASARLHSPRELNLFVSTKMLRHDINATEIPNNVRGNVYKARAPPGPLGIVIEGSKAGPTVRKVKESSPLYHLVEPGDIILTIDGIDCRATDAHTLAEWITKKPWVPEHVLEILGDADARSLCSSQYDELSEC</sequence>
<dbReference type="Proteomes" id="UP001530377">
    <property type="component" value="Unassembled WGS sequence"/>
</dbReference>
<keyword evidence="5" id="KW-1185">Reference proteome</keyword>
<feature type="region of interest" description="Disordered" evidence="1">
    <location>
        <begin position="274"/>
        <end position="349"/>
    </location>
</feature>
<dbReference type="PROSITE" id="PS50106">
    <property type="entry name" value="PDZ"/>
    <property type="match status" value="1"/>
</dbReference>
<feature type="domain" description="PDZ" evidence="3">
    <location>
        <begin position="709"/>
        <end position="759"/>
    </location>
</feature>
<dbReference type="PRINTS" id="PR01217">
    <property type="entry name" value="PRICHEXTENSN"/>
</dbReference>
<dbReference type="AlphaFoldDB" id="A0ABD3RJU6"/>
<dbReference type="EMBL" id="JALLPB020000221">
    <property type="protein sequence ID" value="KAL3812041.1"/>
    <property type="molecule type" value="Genomic_DNA"/>
</dbReference>
<gene>
    <name evidence="4" type="ORF">ACHAXA_008947</name>
</gene>
<dbReference type="InterPro" id="IPR001478">
    <property type="entry name" value="PDZ"/>
</dbReference>
<feature type="compositionally biased region" description="Polar residues" evidence="1">
    <location>
        <begin position="302"/>
        <end position="313"/>
    </location>
</feature>
<feature type="compositionally biased region" description="Basic and acidic residues" evidence="1">
    <location>
        <begin position="314"/>
        <end position="324"/>
    </location>
</feature>